<dbReference type="EMBL" id="CAADIL010000026">
    <property type="protein sequence ID" value="VFR79110.1"/>
    <property type="molecule type" value="Genomic_DNA"/>
</dbReference>
<reference evidence="1" key="1">
    <citation type="submission" date="2019-03" db="EMBL/GenBank/DDBJ databases">
        <authorList>
            <person name="Danneels B."/>
        </authorList>
    </citation>
    <scope>NUCLEOTIDE SEQUENCE</scope>
</reference>
<organism evidence="1">
    <name type="scientific">plant metagenome</name>
    <dbReference type="NCBI Taxonomy" id="1297885"/>
    <lineage>
        <taxon>unclassified sequences</taxon>
        <taxon>metagenomes</taxon>
        <taxon>organismal metagenomes</taxon>
    </lineage>
</organism>
<evidence type="ECO:0000313" key="3">
    <source>
        <dbReference type="EMBL" id="VFR79110.1"/>
    </source>
</evidence>
<accession>A0A484QTQ9</accession>
<gene>
    <name evidence="1" type="ORF">ANDA3_0112</name>
    <name evidence="3" type="ORF">DAR2_4568</name>
    <name evidence="2" type="ORF">DAR3_4429</name>
</gene>
<dbReference type="EMBL" id="CAADIC010000026">
    <property type="protein sequence ID" value="VFR40451.1"/>
    <property type="molecule type" value="Genomic_DNA"/>
</dbReference>
<proteinExistence type="predicted"/>
<dbReference type="AlphaFoldDB" id="A0A484QTQ9"/>
<sequence>MPDYDRHGDSFIGLSATARRLVIVQPNRYSEVIQTSNHGISLCVAVFPRPAGLRPQDSCCTMTYLLAAGARRRPTRADSTIRFGPIRTLQS</sequence>
<protein>
    <submittedName>
        <fullName evidence="1">Uncharacterized protein</fullName>
    </submittedName>
</protein>
<evidence type="ECO:0000313" key="1">
    <source>
        <dbReference type="EMBL" id="VFR40451.1"/>
    </source>
</evidence>
<dbReference type="EMBL" id="CAADIJ010000018">
    <property type="protein sequence ID" value="VFR73159.1"/>
    <property type="molecule type" value="Genomic_DNA"/>
</dbReference>
<name>A0A484QTQ9_9ZZZZ</name>
<evidence type="ECO:0000313" key="2">
    <source>
        <dbReference type="EMBL" id="VFR73159.1"/>
    </source>
</evidence>